<organism evidence="1 2">
    <name type="scientific">Mycena maculata</name>
    <dbReference type="NCBI Taxonomy" id="230809"/>
    <lineage>
        <taxon>Eukaryota</taxon>
        <taxon>Fungi</taxon>
        <taxon>Dikarya</taxon>
        <taxon>Basidiomycota</taxon>
        <taxon>Agaricomycotina</taxon>
        <taxon>Agaricomycetes</taxon>
        <taxon>Agaricomycetidae</taxon>
        <taxon>Agaricales</taxon>
        <taxon>Marasmiineae</taxon>
        <taxon>Mycenaceae</taxon>
        <taxon>Mycena</taxon>
    </lineage>
</organism>
<evidence type="ECO:0000313" key="1">
    <source>
        <dbReference type="EMBL" id="KAJ7759720.1"/>
    </source>
</evidence>
<protein>
    <submittedName>
        <fullName evidence="1">Uncharacterized protein</fullName>
    </submittedName>
</protein>
<evidence type="ECO:0000313" key="2">
    <source>
        <dbReference type="Proteomes" id="UP001215280"/>
    </source>
</evidence>
<name>A0AAD7NFB4_9AGAR</name>
<reference evidence="1" key="1">
    <citation type="submission" date="2023-03" db="EMBL/GenBank/DDBJ databases">
        <title>Massive genome expansion in bonnet fungi (Mycena s.s.) driven by repeated elements and novel gene families across ecological guilds.</title>
        <authorList>
            <consortium name="Lawrence Berkeley National Laboratory"/>
            <person name="Harder C.B."/>
            <person name="Miyauchi S."/>
            <person name="Viragh M."/>
            <person name="Kuo A."/>
            <person name="Thoen E."/>
            <person name="Andreopoulos B."/>
            <person name="Lu D."/>
            <person name="Skrede I."/>
            <person name="Drula E."/>
            <person name="Henrissat B."/>
            <person name="Morin E."/>
            <person name="Kohler A."/>
            <person name="Barry K."/>
            <person name="LaButti K."/>
            <person name="Morin E."/>
            <person name="Salamov A."/>
            <person name="Lipzen A."/>
            <person name="Mereny Z."/>
            <person name="Hegedus B."/>
            <person name="Baldrian P."/>
            <person name="Stursova M."/>
            <person name="Weitz H."/>
            <person name="Taylor A."/>
            <person name="Grigoriev I.V."/>
            <person name="Nagy L.G."/>
            <person name="Martin F."/>
            <person name="Kauserud H."/>
        </authorList>
    </citation>
    <scope>NUCLEOTIDE SEQUENCE</scope>
    <source>
        <strain evidence="1">CBHHK188m</strain>
    </source>
</reference>
<dbReference type="Proteomes" id="UP001215280">
    <property type="component" value="Unassembled WGS sequence"/>
</dbReference>
<proteinExistence type="predicted"/>
<gene>
    <name evidence="1" type="ORF">DFH07DRAFT_772051</name>
</gene>
<keyword evidence="2" id="KW-1185">Reference proteome</keyword>
<dbReference type="AlphaFoldDB" id="A0AAD7NFB4"/>
<sequence>MLSTVTTAAHPPQDTALFFAKAPSASTYTFELTANGPVWMAFCLRVLFGGELVPTWGAHTNLFYDLTAAIVVMDVELAPTWTSPPPSLSHPFTFVVQIIEMLAEFSTSPDKSMSFADFGSMMVAARLA</sequence>
<comment type="caution">
    <text evidence="1">The sequence shown here is derived from an EMBL/GenBank/DDBJ whole genome shotgun (WGS) entry which is preliminary data.</text>
</comment>
<accession>A0AAD7NFB4</accession>
<dbReference type="EMBL" id="JARJLG010000051">
    <property type="protein sequence ID" value="KAJ7759720.1"/>
    <property type="molecule type" value="Genomic_DNA"/>
</dbReference>